<keyword evidence="2" id="KW-1185">Reference proteome</keyword>
<gene>
    <name evidence="1" type="ORF">M2280_005711</name>
</gene>
<dbReference type="Proteomes" id="UP001160334">
    <property type="component" value="Unassembled WGS sequence"/>
</dbReference>
<organism evidence="1 2">
    <name type="scientific">Prescottella agglutinans</name>
    <dbReference type="NCBI Taxonomy" id="1644129"/>
    <lineage>
        <taxon>Bacteria</taxon>
        <taxon>Bacillati</taxon>
        <taxon>Actinomycetota</taxon>
        <taxon>Actinomycetes</taxon>
        <taxon>Mycobacteriales</taxon>
        <taxon>Nocardiaceae</taxon>
        <taxon>Prescottella</taxon>
    </lineage>
</organism>
<comment type="caution">
    <text evidence="1">The sequence shown here is derived from an EMBL/GenBank/DDBJ whole genome shotgun (WGS) entry which is preliminary data.</text>
</comment>
<protein>
    <submittedName>
        <fullName evidence="1">Uncharacterized protein</fullName>
    </submittedName>
</protein>
<sequence length="73" mass="8308">MLTFAQLRAAQPDMWQHAADEWLSQAKEMEACAEDIWQTRDRPLDEAWTDETGDLAKSEIALLARSLRPPPPS</sequence>
<accession>A0ABT6ML05</accession>
<name>A0ABT6ML05_9NOCA</name>
<proteinExistence type="predicted"/>
<evidence type="ECO:0000313" key="1">
    <source>
        <dbReference type="EMBL" id="MDH6284451.1"/>
    </source>
</evidence>
<evidence type="ECO:0000313" key="2">
    <source>
        <dbReference type="Proteomes" id="UP001160334"/>
    </source>
</evidence>
<reference evidence="1 2" key="1">
    <citation type="submission" date="2023-04" db="EMBL/GenBank/DDBJ databases">
        <title>Forest soil microbial communities from Buena Vista Peninsula, Colon Province, Panama.</title>
        <authorList>
            <person name="Bouskill N."/>
        </authorList>
    </citation>
    <scope>NUCLEOTIDE SEQUENCE [LARGE SCALE GENOMIC DNA]</scope>
    <source>
        <strain evidence="1 2">CFH S0262</strain>
    </source>
</reference>
<dbReference type="EMBL" id="JARXVC010000022">
    <property type="protein sequence ID" value="MDH6284451.1"/>
    <property type="molecule type" value="Genomic_DNA"/>
</dbReference>
<dbReference type="RefSeq" id="WP_280763670.1">
    <property type="nucleotide sequence ID" value="NZ_JARXVC010000022.1"/>
</dbReference>